<dbReference type="AlphaFoldDB" id="A0A915C013"/>
<evidence type="ECO:0000313" key="2">
    <source>
        <dbReference type="Proteomes" id="UP000887569"/>
    </source>
</evidence>
<reference evidence="3" key="1">
    <citation type="submission" date="2022-11" db="UniProtKB">
        <authorList>
            <consortium name="WormBaseParasite"/>
        </authorList>
    </citation>
    <scope>IDENTIFICATION</scope>
</reference>
<organism evidence="2 3">
    <name type="scientific">Parascaris univalens</name>
    <name type="common">Nematode worm</name>
    <dbReference type="NCBI Taxonomy" id="6257"/>
    <lineage>
        <taxon>Eukaryota</taxon>
        <taxon>Metazoa</taxon>
        <taxon>Ecdysozoa</taxon>
        <taxon>Nematoda</taxon>
        <taxon>Chromadorea</taxon>
        <taxon>Rhabditida</taxon>
        <taxon>Spirurina</taxon>
        <taxon>Ascaridomorpha</taxon>
        <taxon>Ascaridoidea</taxon>
        <taxon>Ascarididae</taxon>
        <taxon>Parascaris</taxon>
    </lineage>
</organism>
<dbReference type="Proteomes" id="UP000887569">
    <property type="component" value="Unplaced"/>
</dbReference>
<proteinExistence type="predicted"/>
<keyword evidence="2" id="KW-1185">Reference proteome</keyword>
<sequence length="163" mass="18271">KLFRTNAQSSSSSDENSSCGLIDDRNDGINLLMTSPIDIGKSRRRYKSTGSENVEANDYMLVDADPQLSKSVSIEKCKEPMNLDELDRVPVDFSDPNGPALVTDTDEIGEMLTHGESRAIYTNQPTIYGLAPCSIYRAERWFHHDADRVRAERMLLRTGRKDG</sequence>
<evidence type="ECO:0000256" key="1">
    <source>
        <dbReference type="SAM" id="MobiDB-lite"/>
    </source>
</evidence>
<feature type="region of interest" description="Disordered" evidence="1">
    <location>
        <begin position="1"/>
        <end position="21"/>
    </location>
</feature>
<dbReference type="WBParaSite" id="PgR070_g005_t03">
    <property type="protein sequence ID" value="PgR070_g005_t03"/>
    <property type="gene ID" value="PgR070_g005"/>
</dbReference>
<protein>
    <submittedName>
        <fullName evidence="3">SH2 domain-containing protein</fullName>
    </submittedName>
</protein>
<accession>A0A915C013</accession>
<evidence type="ECO:0000313" key="3">
    <source>
        <dbReference type="WBParaSite" id="PgR070_g005_t03"/>
    </source>
</evidence>
<feature type="compositionally biased region" description="Low complexity" evidence="1">
    <location>
        <begin position="9"/>
        <end position="18"/>
    </location>
</feature>
<name>A0A915C013_PARUN</name>